<feature type="active site" description="Proton acceptor" evidence="4">
    <location>
        <position position="312"/>
    </location>
</feature>
<feature type="binding site" evidence="5">
    <location>
        <position position="54"/>
    </location>
    <ligand>
        <name>glyoxylate</name>
        <dbReference type="ChEBI" id="CHEBI:36655"/>
    </ligand>
</feature>
<feature type="binding site" evidence="5">
    <location>
        <position position="166"/>
    </location>
    <ligand>
        <name>FMN</name>
        <dbReference type="ChEBI" id="CHEBI:58210"/>
    </ligand>
</feature>
<dbReference type="Pfam" id="PF01070">
    <property type="entry name" value="FMN_dh"/>
    <property type="match status" value="1"/>
</dbReference>
<feature type="domain" description="FMN hydroxy acid dehydrogenase" evidence="6">
    <location>
        <begin position="28"/>
        <end position="417"/>
    </location>
</feature>
<evidence type="ECO:0000313" key="7">
    <source>
        <dbReference type="EMBL" id="KZP16676.1"/>
    </source>
</evidence>
<dbReference type="Gene3D" id="3.20.20.70">
    <property type="entry name" value="Aldolase class I"/>
    <property type="match status" value="1"/>
</dbReference>
<dbReference type="PANTHER" id="PTHR10578">
    <property type="entry name" value="S -2-HYDROXY-ACID OXIDASE-RELATED"/>
    <property type="match status" value="1"/>
</dbReference>
<feature type="binding site" evidence="5">
    <location>
        <position position="196"/>
    </location>
    <ligand>
        <name>FMN</name>
        <dbReference type="ChEBI" id="CHEBI:58210"/>
    </ligand>
</feature>
<evidence type="ECO:0000256" key="4">
    <source>
        <dbReference type="PIRSR" id="PIRSR000138-1"/>
    </source>
</evidence>
<comment type="cofactor">
    <cofactor evidence="1">
        <name>FMN</name>
        <dbReference type="ChEBI" id="CHEBI:58210"/>
    </cofactor>
</comment>
<protein>
    <submittedName>
        <fullName evidence="7">FMN dependent dehydrogenase</fullName>
    </submittedName>
</protein>
<feature type="binding site" evidence="5">
    <location>
        <position position="288"/>
    </location>
    <ligand>
        <name>FMN</name>
        <dbReference type="ChEBI" id="CHEBI:58210"/>
    </ligand>
</feature>
<feature type="binding site" evidence="5">
    <location>
        <position position="315"/>
    </location>
    <ligand>
        <name>glyoxylate</name>
        <dbReference type="ChEBI" id="CHEBI:36655"/>
    </ligand>
</feature>
<dbReference type="EMBL" id="KV417590">
    <property type="protein sequence ID" value="KZP16676.1"/>
    <property type="molecule type" value="Genomic_DNA"/>
</dbReference>
<comment type="similarity">
    <text evidence="3">Belongs to the FMN-dependent alpha-hydroxy acid dehydrogenase family.</text>
</comment>
<sequence>MPGTERIHPDPQPAHLQAAVYADGLQGKAPAFPYAYKSWEKLAHAALPKTSWGYVHGSAGEGATDDANKAAFSRYGLVPRRLVRVEMPDLKTRVFGETFDYPIALAPIGVHSIFHRDKEPAVARAAAELGITYTMSTAASTSIEDAASASAAASSPSGPSAPRWYQLYWPAPQHNAITLSLLARAHAAGFSALVVTLDTYILGWRPSDLDTGYNPFLVPDRTGVEIGLSDPVFCAQWAADHGGKQPGEPGQLAASSPAWARTVFPGASHAWEDLAFLREHWKGPIVLKGIQTVADARRAVEAGMDGIVVSNHGGRQVDGSVPSLDCLAPIVKAVGGKLEVLFDSGVRSGADVCKALALGAKMVFVGRPYIYGLAMGGQAGVKHVLGAILADVDLTMQLSGFESVEQLQKAASDEGDEAFVRRIGLQRRISP</sequence>
<feature type="binding site" evidence="5">
    <location>
        <position position="310"/>
    </location>
    <ligand>
        <name>FMN</name>
        <dbReference type="ChEBI" id="CHEBI:58210"/>
    </ligand>
</feature>
<dbReference type="InterPro" id="IPR000262">
    <property type="entry name" value="FMN-dep_DH"/>
</dbReference>
<dbReference type="InterPro" id="IPR008259">
    <property type="entry name" value="FMN_hydac_DH_AS"/>
</dbReference>
<gene>
    <name evidence="7" type="ORF">FIBSPDRAFT_748279</name>
</gene>
<accession>A0A166FD44</accession>
<dbReference type="InterPro" id="IPR012133">
    <property type="entry name" value="Alpha-hydoxy_acid_DH_FMN"/>
</dbReference>
<reference evidence="7" key="1">
    <citation type="journal article" date="2016" name="Mol. Biol. Evol.">
        <title>Comparative Genomics of Early-Diverging Mushroom-Forming Fungi Provides Insights into the Origins of Lignocellulose Decay Capabilities.</title>
        <authorList>
            <person name="Nagy L.G."/>
            <person name="Riley R."/>
            <person name="Tritt A."/>
            <person name="Adam C."/>
            <person name="Daum C."/>
            <person name="Floudas D."/>
            <person name="Sun H."/>
            <person name="Yadav J.S."/>
            <person name="Pangilinan J."/>
            <person name="Larsson K.H."/>
            <person name="Matsuura K."/>
            <person name="Barry K."/>
            <person name="Labutti K."/>
            <person name="Kuo R."/>
            <person name="Ohm R.A."/>
            <person name="Bhattacharya S.S."/>
            <person name="Shirouzu T."/>
            <person name="Yoshinaga Y."/>
            <person name="Martin F.M."/>
            <person name="Grigoriev I.V."/>
            <person name="Hibbett D.S."/>
        </authorList>
    </citation>
    <scope>NUCLEOTIDE SEQUENCE [LARGE SCALE GENOMIC DNA]</scope>
    <source>
        <strain evidence="7">CBS 109695</strain>
    </source>
</reference>
<evidence type="ECO:0000256" key="1">
    <source>
        <dbReference type="ARBA" id="ARBA00001917"/>
    </source>
</evidence>
<evidence type="ECO:0000256" key="3">
    <source>
        <dbReference type="ARBA" id="ARBA00024042"/>
    </source>
</evidence>
<dbReference type="PROSITE" id="PS51349">
    <property type="entry name" value="FMN_HYDROXY_ACID_DH_2"/>
    <property type="match status" value="1"/>
</dbReference>
<evidence type="ECO:0000256" key="2">
    <source>
        <dbReference type="ARBA" id="ARBA00023002"/>
    </source>
</evidence>
<feature type="binding site" evidence="5">
    <location>
        <position position="312"/>
    </location>
    <ligand>
        <name>glyoxylate</name>
        <dbReference type="ChEBI" id="CHEBI:36655"/>
    </ligand>
</feature>
<keyword evidence="2" id="KW-0560">Oxidoreductase</keyword>
<evidence type="ECO:0000256" key="5">
    <source>
        <dbReference type="PIRSR" id="PIRSR000138-2"/>
    </source>
</evidence>
<proteinExistence type="inferred from homology"/>
<feature type="binding site" evidence="5">
    <location>
        <begin position="343"/>
        <end position="347"/>
    </location>
    <ligand>
        <name>FMN</name>
        <dbReference type="ChEBI" id="CHEBI:58210"/>
    </ligand>
</feature>
<dbReference type="GO" id="GO:0010181">
    <property type="term" value="F:FMN binding"/>
    <property type="evidence" value="ECO:0007669"/>
    <property type="project" value="InterPro"/>
</dbReference>
<organism evidence="7">
    <name type="scientific">Athelia psychrophila</name>
    <dbReference type="NCBI Taxonomy" id="1759441"/>
    <lineage>
        <taxon>Eukaryota</taxon>
        <taxon>Fungi</taxon>
        <taxon>Dikarya</taxon>
        <taxon>Basidiomycota</taxon>
        <taxon>Agaricomycotina</taxon>
        <taxon>Agaricomycetes</taxon>
        <taxon>Agaricomycetidae</taxon>
        <taxon>Atheliales</taxon>
        <taxon>Atheliaceae</taxon>
        <taxon>Athelia</taxon>
    </lineage>
</organism>
<feature type="binding site" evidence="5">
    <location>
        <position position="136"/>
    </location>
    <ligand>
        <name>FMN</name>
        <dbReference type="ChEBI" id="CHEBI:58210"/>
    </ligand>
</feature>
<dbReference type="InterPro" id="IPR037396">
    <property type="entry name" value="FMN_HAD"/>
</dbReference>
<dbReference type="PROSITE" id="PS00557">
    <property type="entry name" value="FMN_HYDROXY_ACID_DH_1"/>
    <property type="match status" value="1"/>
</dbReference>
<dbReference type="AlphaFoldDB" id="A0A166FD44"/>
<keyword evidence="5" id="KW-0285">Flavoprotein</keyword>
<feature type="binding site" evidence="5">
    <location>
        <begin position="366"/>
        <end position="367"/>
    </location>
    <ligand>
        <name>FMN</name>
        <dbReference type="ChEBI" id="CHEBI:58210"/>
    </ligand>
</feature>
<dbReference type="InterPro" id="IPR013785">
    <property type="entry name" value="Aldolase_TIM"/>
</dbReference>
<dbReference type="PIRSF" id="PIRSF000138">
    <property type="entry name" value="Al-hdrx_acd_dh"/>
    <property type="match status" value="1"/>
</dbReference>
<dbReference type="PANTHER" id="PTHR10578:SF143">
    <property type="entry name" value="FMN-DEPENDENT ALPHA-HYDROXY ACID DEHYDROGENASE PB1A11.03"/>
    <property type="match status" value="1"/>
</dbReference>
<feature type="binding site" evidence="5">
    <location>
        <position position="168"/>
    </location>
    <ligand>
        <name>glyoxylate</name>
        <dbReference type="ChEBI" id="CHEBI:36655"/>
    </ligand>
</feature>
<dbReference type="GO" id="GO:0016491">
    <property type="term" value="F:oxidoreductase activity"/>
    <property type="evidence" value="ECO:0007669"/>
    <property type="project" value="UniProtKB-KW"/>
</dbReference>
<keyword evidence="5" id="KW-0288">FMN</keyword>
<name>A0A166FD44_9AGAM</name>
<dbReference type="STRING" id="436010.A0A166FD44"/>
<feature type="binding site" evidence="5">
    <location>
        <begin position="107"/>
        <end position="109"/>
    </location>
    <ligand>
        <name>FMN</name>
        <dbReference type="ChEBI" id="CHEBI:58210"/>
    </ligand>
</feature>
<dbReference type="OrthoDB" id="25826at2759"/>
<feature type="binding site" evidence="5">
    <location>
        <position position="205"/>
    </location>
    <ligand>
        <name>glyoxylate</name>
        <dbReference type="ChEBI" id="CHEBI:36655"/>
    </ligand>
</feature>
<evidence type="ECO:0000259" key="6">
    <source>
        <dbReference type="PROSITE" id="PS51349"/>
    </source>
</evidence>
<dbReference type="SUPFAM" id="SSF51395">
    <property type="entry name" value="FMN-linked oxidoreductases"/>
    <property type="match status" value="1"/>
</dbReference>